<sequence length="68" mass="7513">MKNLSVITAIMVVIAFAIGFYVGYNKTEPNSQQNHSNDNLEKRSQPLASEAQSSQKNQNTDSIKQALT</sequence>
<evidence type="ECO:0000313" key="4">
    <source>
        <dbReference type="Proteomes" id="UP001501221"/>
    </source>
</evidence>
<dbReference type="EMBL" id="BAAAFM010000003">
    <property type="protein sequence ID" value="GAA0205343.1"/>
    <property type="molecule type" value="Genomic_DNA"/>
</dbReference>
<evidence type="ECO:0000256" key="2">
    <source>
        <dbReference type="SAM" id="Phobius"/>
    </source>
</evidence>
<dbReference type="Proteomes" id="UP001501221">
    <property type="component" value="Unassembled WGS sequence"/>
</dbReference>
<feature type="region of interest" description="Disordered" evidence="1">
    <location>
        <begin position="27"/>
        <end position="68"/>
    </location>
</feature>
<proteinExistence type="predicted"/>
<keyword evidence="2" id="KW-1133">Transmembrane helix</keyword>
<reference evidence="3 4" key="1">
    <citation type="journal article" date="2019" name="Int. J. Syst. Evol. Microbiol.">
        <title>The Global Catalogue of Microorganisms (GCM) 10K type strain sequencing project: providing services to taxonomists for standard genome sequencing and annotation.</title>
        <authorList>
            <consortium name="The Broad Institute Genomics Platform"/>
            <consortium name="The Broad Institute Genome Sequencing Center for Infectious Disease"/>
            <person name="Wu L."/>
            <person name="Ma J."/>
        </authorList>
    </citation>
    <scope>NUCLEOTIDE SEQUENCE [LARGE SCALE GENOMIC DNA]</scope>
    <source>
        <strain evidence="3 4">JCM 16211</strain>
    </source>
</reference>
<feature type="compositionally biased region" description="Polar residues" evidence="1">
    <location>
        <begin position="46"/>
        <end position="68"/>
    </location>
</feature>
<keyword evidence="4" id="KW-1185">Reference proteome</keyword>
<keyword evidence="2" id="KW-0812">Transmembrane</keyword>
<organism evidence="3 4">
    <name type="scientific">Kangiella japonica</name>
    <dbReference type="NCBI Taxonomy" id="647384"/>
    <lineage>
        <taxon>Bacteria</taxon>
        <taxon>Pseudomonadati</taxon>
        <taxon>Pseudomonadota</taxon>
        <taxon>Gammaproteobacteria</taxon>
        <taxon>Kangiellales</taxon>
        <taxon>Kangiellaceae</taxon>
        <taxon>Kangiella</taxon>
    </lineage>
</organism>
<evidence type="ECO:0000313" key="3">
    <source>
        <dbReference type="EMBL" id="GAA0205343.1"/>
    </source>
</evidence>
<gene>
    <name evidence="3" type="ORF">GCM10009123_11020</name>
</gene>
<comment type="caution">
    <text evidence="3">The sequence shown here is derived from an EMBL/GenBank/DDBJ whole genome shotgun (WGS) entry which is preliminary data.</text>
</comment>
<evidence type="ECO:0000256" key="1">
    <source>
        <dbReference type="SAM" id="MobiDB-lite"/>
    </source>
</evidence>
<accession>A0ABN0SXP7</accession>
<name>A0ABN0SXP7_9GAMM</name>
<protein>
    <submittedName>
        <fullName evidence="3">Uncharacterized protein</fullName>
    </submittedName>
</protein>
<feature type="compositionally biased region" description="Polar residues" evidence="1">
    <location>
        <begin position="27"/>
        <end position="37"/>
    </location>
</feature>
<keyword evidence="2" id="KW-0472">Membrane</keyword>
<feature type="transmembrane region" description="Helical" evidence="2">
    <location>
        <begin position="6"/>
        <end position="24"/>
    </location>
</feature>
<dbReference type="RefSeq" id="WP_343987760.1">
    <property type="nucleotide sequence ID" value="NZ_BAAAFM010000003.1"/>
</dbReference>